<dbReference type="InterPro" id="IPR004108">
    <property type="entry name" value="Fe_hydrogenase_lsu_C"/>
</dbReference>
<dbReference type="SUPFAM" id="SSF53920">
    <property type="entry name" value="Fe-only hydrogenase"/>
    <property type="match status" value="2"/>
</dbReference>
<keyword evidence="2" id="KW-0411">Iron-sulfur</keyword>
<keyword evidence="2" id="KW-0479">Metal-binding</keyword>
<proteinExistence type="inferred from homology"/>
<dbReference type="RefSeq" id="XP_008073739.1">
    <property type="nucleotide sequence ID" value="XM_008075548.1"/>
</dbReference>
<dbReference type="OrthoDB" id="10253113at2759"/>
<dbReference type="EMBL" id="GL877412">
    <property type="protein sequence ID" value="ELA47755.1"/>
    <property type="molecule type" value="Genomic_DNA"/>
</dbReference>
<evidence type="ECO:0000256" key="2">
    <source>
        <dbReference type="ARBA" id="ARBA00022485"/>
    </source>
</evidence>
<protein>
    <recommendedName>
        <fullName evidence="3">Iron hydrogenase large subunit C-terminal domain-containing protein</fullName>
    </recommendedName>
</protein>
<dbReference type="InterPro" id="IPR050340">
    <property type="entry name" value="Cytosolic_Fe-S_CAF"/>
</dbReference>
<dbReference type="OMA" id="MRYNFVD"/>
<dbReference type="InterPro" id="IPR009016">
    <property type="entry name" value="Fe_hydrogenase"/>
</dbReference>
<keyword evidence="2" id="KW-0408">Iron</keyword>
<dbReference type="GO" id="GO:0051539">
    <property type="term" value="F:4 iron, 4 sulfur cluster binding"/>
    <property type="evidence" value="ECO:0007669"/>
    <property type="project" value="UniProtKB-KW"/>
</dbReference>
<dbReference type="Pfam" id="PF02906">
    <property type="entry name" value="Fe_hyd_lg_C"/>
    <property type="match status" value="1"/>
</dbReference>
<sequence length="451" mass="52405">MNKKINPCIKGDKPFELTLNDCLACSGCLSIEENKITLSDLQHVPINMIMSHYSVLNLYNEMKKQRCEQKNNLHGITIKEWYVCLQRALMKTFNVKRFINTYDYQQMSNHLVYNEWLASNKLILSECPGVVAYIERRKPELIRYLSEVPSLQQICAYLCEEEGVLTVSVMQCYDKRLEGDVRIDYVLSSRDVYEVVRSMGFDVGADEQEKMIGDVYGGAGADEQERMIGDVCVGADEQEKMIRDAYGGVDRNTGSSERANTNLDREEYKKNRKVDEDCTIHAGDRFEEVHSSHAIESLPRNGIADHDIETKNDIREVFTDEKEFVTSVTPYMIKKLNLEIERIEHISKSYRVLHFKHSNLMFAHITGLKSLLNFLNEKEMRYNFVDVFLCDNRCFGGPGQIENNVQDDYHEYFNMVSNDVTKEPEVAPVLQDKKRKFENRKVYKSNFQVEW</sequence>
<dbReference type="HOGENOM" id="CLU_683513_0_0_1"/>
<evidence type="ECO:0000256" key="1">
    <source>
        <dbReference type="ARBA" id="ARBA00006596"/>
    </source>
</evidence>
<gene>
    <name evidence="4" type="ORF">VCUG_00716</name>
</gene>
<keyword evidence="5" id="KW-1185">Reference proteome</keyword>
<dbReference type="Gene3D" id="3.40.50.1780">
    <property type="match status" value="1"/>
</dbReference>
<evidence type="ECO:0000313" key="5">
    <source>
        <dbReference type="Proteomes" id="UP000011081"/>
    </source>
</evidence>
<evidence type="ECO:0000259" key="3">
    <source>
        <dbReference type="Pfam" id="PF02906"/>
    </source>
</evidence>
<dbReference type="Proteomes" id="UP000011081">
    <property type="component" value="Unassembled WGS sequence"/>
</dbReference>
<reference evidence="5" key="1">
    <citation type="submission" date="2011-03" db="EMBL/GenBank/DDBJ databases">
        <title>The genome sequence of Vavraia culicis strain floridensis.</title>
        <authorList>
            <consortium name="The Broad Institute Genome Sequencing Platform"/>
            <person name="Cuomo C."/>
            <person name="Becnel J."/>
            <person name="Sanscrainte N."/>
            <person name="Young S.K."/>
            <person name="Zeng Q."/>
            <person name="Gargeya S."/>
            <person name="Fitzgerald M."/>
            <person name="Haas B."/>
            <person name="Abouelleil A."/>
            <person name="Alvarado L."/>
            <person name="Arachchi H.M."/>
            <person name="Berlin A."/>
            <person name="Chapman S.B."/>
            <person name="Gearin G."/>
            <person name="Goldberg J."/>
            <person name="Griggs A."/>
            <person name="Gujja S."/>
            <person name="Hansen M."/>
            <person name="Heiman D."/>
            <person name="Howarth C."/>
            <person name="Larimer J."/>
            <person name="Lui A."/>
            <person name="MacDonald P.J.P."/>
            <person name="McCowen C."/>
            <person name="Montmayeur A."/>
            <person name="Murphy C."/>
            <person name="Neiman D."/>
            <person name="Pearson M."/>
            <person name="Priest M."/>
            <person name="Roberts A."/>
            <person name="Saif S."/>
            <person name="Shea T."/>
            <person name="Sisk P."/>
            <person name="Stolte C."/>
            <person name="Sykes S."/>
            <person name="Wortman J."/>
            <person name="Nusbaum C."/>
            <person name="Birren B."/>
        </authorList>
    </citation>
    <scope>NUCLEOTIDE SEQUENCE [LARGE SCALE GENOMIC DNA]</scope>
    <source>
        <strain evidence="5">floridensis</strain>
    </source>
</reference>
<organism evidence="4 5">
    <name type="scientific">Vavraia culicis (isolate floridensis)</name>
    <name type="common">Microsporidian parasite</name>
    <dbReference type="NCBI Taxonomy" id="948595"/>
    <lineage>
        <taxon>Eukaryota</taxon>
        <taxon>Fungi</taxon>
        <taxon>Fungi incertae sedis</taxon>
        <taxon>Microsporidia</taxon>
        <taxon>Pleistophoridae</taxon>
        <taxon>Vavraia</taxon>
    </lineage>
</organism>
<dbReference type="Gene3D" id="3.40.950.10">
    <property type="entry name" value="Fe-only Hydrogenase (Larger Subunit), Chain L, domain 3"/>
    <property type="match status" value="1"/>
</dbReference>
<keyword evidence="2" id="KW-0004">4Fe-4S</keyword>
<dbReference type="InParanoid" id="L2GXC4"/>
<dbReference type="GeneID" id="19878601"/>
<comment type="similarity">
    <text evidence="1">Belongs to the NARF family.</text>
</comment>
<dbReference type="AlphaFoldDB" id="L2GXC4"/>
<accession>L2GXC4</accession>
<dbReference type="PANTHER" id="PTHR11615">
    <property type="entry name" value="NITRATE, FORMATE, IRON DEHYDROGENASE"/>
    <property type="match status" value="1"/>
</dbReference>
<dbReference type="VEuPathDB" id="MicrosporidiaDB:VCUG_00716"/>
<name>L2GXC4_VAVCU</name>
<dbReference type="STRING" id="948595.L2GXC4"/>
<feature type="domain" description="Iron hydrogenase large subunit C-terminal" evidence="3">
    <location>
        <begin position="115"/>
        <end position="211"/>
    </location>
</feature>
<evidence type="ECO:0000313" key="4">
    <source>
        <dbReference type="EMBL" id="ELA47755.1"/>
    </source>
</evidence>